<protein>
    <submittedName>
        <fullName evidence="2">Uncharacterized protein</fullName>
    </submittedName>
</protein>
<feature type="region of interest" description="Disordered" evidence="1">
    <location>
        <begin position="82"/>
        <end position="115"/>
    </location>
</feature>
<gene>
    <name evidence="2" type="ORF">NDU88_003526</name>
</gene>
<name>A0AAV7SG92_PLEWA</name>
<dbReference type="AlphaFoldDB" id="A0AAV7SG92"/>
<dbReference type="EMBL" id="JANPWB010000008">
    <property type="protein sequence ID" value="KAJ1163063.1"/>
    <property type="molecule type" value="Genomic_DNA"/>
</dbReference>
<accession>A0AAV7SG92</accession>
<sequence>MDRDDELAKGPHCEYVCVRVFPLALSYLLPFSFLSHLADERETPGVTAAAPFFVRLRPCALHLGGRLTSLFLPPTRLRPPVLPHLPRRGVTPFPTPASTGELEMPGGRTANRQPGKRSRQLLFSEALCHQRDPPAEEHLLTPPSSMGDTMQDTTMDRILQETSAVGRKLEGMDSAMATLTAETKSMLLDIAGLQSQVTGLDQRVTSVETHIAFWVDRDQELLYFCSKLIDLEDRSRTDNVRFLGFPENIEDTDIHSYLR</sequence>
<organism evidence="2 3">
    <name type="scientific">Pleurodeles waltl</name>
    <name type="common">Iberian ribbed newt</name>
    <dbReference type="NCBI Taxonomy" id="8319"/>
    <lineage>
        <taxon>Eukaryota</taxon>
        <taxon>Metazoa</taxon>
        <taxon>Chordata</taxon>
        <taxon>Craniata</taxon>
        <taxon>Vertebrata</taxon>
        <taxon>Euteleostomi</taxon>
        <taxon>Amphibia</taxon>
        <taxon>Batrachia</taxon>
        <taxon>Caudata</taxon>
        <taxon>Salamandroidea</taxon>
        <taxon>Salamandridae</taxon>
        <taxon>Pleurodelinae</taxon>
        <taxon>Pleurodeles</taxon>
    </lineage>
</organism>
<evidence type="ECO:0000313" key="2">
    <source>
        <dbReference type="EMBL" id="KAJ1163063.1"/>
    </source>
</evidence>
<reference evidence="2" key="1">
    <citation type="journal article" date="2022" name="bioRxiv">
        <title>Sequencing and chromosome-scale assembly of the giantPleurodeles waltlgenome.</title>
        <authorList>
            <person name="Brown T."/>
            <person name="Elewa A."/>
            <person name="Iarovenko S."/>
            <person name="Subramanian E."/>
            <person name="Araus A.J."/>
            <person name="Petzold A."/>
            <person name="Susuki M."/>
            <person name="Suzuki K.-i.T."/>
            <person name="Hayashi T."/>
            <person name="Toyoda A."/>
            <person name="Oliveira C."/>
            <person name="Osipova E."/>
            <person name="Leigh N.D."/>
            <person name="Simon A."/>
            <person name="Yun M.H."/>
        </authorList>
    </citation>
    <scope>NUCLEOTIDE SEQUENCE</scope>
    <source>
        <strain evidence="2">20211129_DDA</strain>
        <tissue evidence="2">Liver</tissue>
    </source>
</reference>
<comment type="caution">
    <text evidence="2">The sequence shown here is derived from an EMBL/GenBank/DDBJ whole genome shotgun (WGS) entry which is preliminary data.</text>
</comment>
<evidence type="ECO:0000256" key="1">
    <source>
        <dbReference type="SAM" id="MobiDB-lite"/>
    </source>
</evidence>
<evidence type="ECO:0000313" key="3">
    <source>
        <dbReference type="Proteomes" id="UP001066276"/>
    </source>
</evidence>
<proteinExistence type="predicted"/>
<dbReference type="Proteomes" id="UP001066276">
    <property type="component" value="Chromosome 4_2"/>
</dbReference>
<keyword evidence="3" id="KW-1185">Reference proteome</keyword>